<dbReference type="InterPro" id="IPR038591">
    <property type="entry name" value="NolW-like_sf"/>
</dbReference>
<evidence type="ECO:0000256" key="11">
    <source>
        <dbReference type="SAM" id="SignalP"/>
    </source>
</evidence>
<dbReference type="GO" id="GO:0015627">
    <property type="term" value="C:type II protein secretion system complex"/>
    <property type="evidence" value="ECO:0007669"/>
    <property type="project" value="InterPro"/>
</dbReference>
<name>A0A2A5CGY4_9GAMM</name>
<feature type="domain" description="NolW-like" evidence="13">
    <location>
        <begin position="117"/>
        <end position="177"/>
    </location>
</feature>
<evidence type="ECO:0000256" key="2">
    <source>
        <dbReference type="ARBA" id="ARBA00006980"/>
    </source>
</evidence>
<evidence type="ECO:0000256" key="5">
    <source>
        <dbReference type="ARBA" id="ARBA00022692"/>
    </source>
</evidence>
<reference evidence="16" key="1">
    <citation type="submission" date="2017-08" db="EMBL/GenBank/DDBJ databases">
        <title>A dynamic microbial community with high functional redundancy inhabits the cold, oxic subseafloor aquifer.</title>
        <authorList>
            <person name="Tully B.J."/>
            <person name="Wheat C.G."/>
            <person name="Glazer B.T."/>
            <person name="Huber J.A."/>
        </authorList>
    </citation>
    <scope>NUCLEOTIDE SEQUENCE [LARGE SCALE GENOMIC DNA]</scope>
</reference>
<feature type="domain" description="NolW-like" evidence="13">
    <location>
        <begin position="181"/>
        <end position="242"/>
    </location>
</feature>
<dbReference type="Pfam" id="PF00263">
    <property type="entry name" value="Secretin"/>
    <property type="match status" value="1"/>
</dbReference>
<dbReference type="Pfam" id="PF21305">
    <property type="entry name" value="type_II_gspD_N0"/>
    <property type="match status" value="1"/>
</dbReference>
<dbReference type="InterPro" id="IPR001775">
    <property type="entry name" value="GspD/PilQ"/>
</dbReference>
<sequence length="630" mass="68362">MKQNFFKIWVLGVTLTYSAFSLAQEQASINFRDADINTLIESVAEITGKSFVVDPRVRGNVTIIAPNTIDADMLYQAFLSALQVQGFQAVEDGAIVRIVPFNQAFGVMGGGDNEIETRLIKVEYVDAQGLAPVIRQVISTNARVQAFAESNYLVVSDIRSNVEEVVRMIEIMDQPSEAEIEVINLEYISAGEAVYIVEELQQIQEQGLSIVEDTLNNRIIISGPSTLRASFRNMLRVLDIPNERESGVEVINLNYAKAINLKPILDSIMQSETFLMSAGESDGEGSTSQGSYRVEVDESNNALVIAAPPSVLREILEVIAQLDIRKPQVLIEAVIAEISQDQAQRLSAQLIYADQRAGGYLTQFDNLLATIIGVGSGDVDFNSDAAAGALGSVQGALIGGGNFDANEGRGFGLLIQALQTDTRTRVLSTPSIVTLDNEEGYISVGTEVPFITGSFTSSNNSASNPFQTIDRETVGIELTVTPQVSEGSLVRLSIQQKSSSLLATAAQLGTADVVTAEREITTNVLVEDGEFLILGGLMDDQYDDTESRVPFLGSMPLIGPLFRSTSNGDDRGVLMVFIRPTIIRDSESANELSASRFDYLISRDLSVEDGVEGEEATRFSESLEEIMEQD</sequence>
<gene>
    <name evidence="15" type="primary">gspD</name>
    <name evidence="15" type="ORF">COA71_04470</name>
</gene>
<keyword evidence="5" id="KW-0812">Transmembrane</keyword>
<evidence type="ECO:0000259" key="13">
    <source>
        <dbReference type="Pfam" id="PF03958"/>
    </source>
</evidence>
<evidence type="ECO:0000256" key="9">
    <source>
        <dbReference type="ARBA" id="ARBA00023237"/>
    </source>
</evidence>
<keyword evidence="4" id="KW-1134">Transmembrane beta strand</keyword>
<dbReference type="GO" id="GO:0009279">
    <property type="term" value="C:cell outer membrane"/>
    <property type="evidence" value="ECO:0007669"/>
    <property type="project" value="UniProtKB-SubCell"/>
</dbReference>
<dbReference type="Gene3D" id="3.30.1370.120">
    <property type="match status" value="3"/>
</dbReference>
<dbReference type="PANTHER" id="PTHR30332">
    <property type="entry name" value="PROBABLE GENERAL SECRETION PATHWAY PROTEIN D"/>
    <property type="match status" value="1"/>
</dbReference>
<keyword evidence="7" id="KW-0653">Protein transport</keyword>
<keyword evidence="3 10" id="KW-0813">Transport</keyword>
<dbReference type="InterPro" id="IPR013356">
    <property type="entry name" value="T2SS_GspD"/>
</dbReference>
<dbReference type="PRINTS" id="PR00811">
    <property type="entry name" value="BCTERIALGSPD"/>
</dbReference>
<dbReference type="InterPro" id="IPR049371">
    <property type="entry name" value="GspD-like_N0"/>
</dbReference>
<evidence type="ECO:0000259" key="12">
    <source>
        <dbReference type="Pfam" id="PF00263"/>
    </source>
</evidence>
<protein>
    <submittedName>
        <fullName evidence="15">Type II secretion system protein GspD</fullName>
    </submittedName>
</protein>
<feature type="domain" description="NolW-like" evidence="13">
    <location>
        <begin position="248"/>
        <end position="328"/>
    </location>
</feature>
<evidence type="ECO:0000256" key="4">
    <source>
        <dbReference type="ARBA" id="ARBA00022452"/>
    </source>
</evidence>
<evidence type="ECO:0000256" key="3">
    <source>
        <dbReference type="ARBA" id="ARBA00022448"/>
    </source>
</evidence>
<evidence type="ECO:0000256" key="8">
    <source>
        <dbReference type="ARBA" id="ARBA00023136"/>
    </source>
</evidence>
<dbReference type="InterPro" id="IPR050810">
    <property type="entry name" value="Bact_Secretion_Sys_Channel"/>
</dbReference>
<keyword evidence="9" id="KW-0998">Cell outer membrane</keyword>
<organism evidence="15 16">
    <name type="scientific">SAR86 cluster bacterium</name>
    <dbReference type="NCBI Taxonomy" id="2030880"/>
    <lineage>
        <taxon>Bacteria</taxon>
        <taxon>Pseudomonadati</taxon>
        <taxon>Pseudomonadota</taxon>
        <taxon>Gammaproteobacteria</taxon>
        <taxon>SAR86 cluster</taxon>
    </lineage>
</organism>
<comment type="subcellular location">
    <subcellularLocation>
        <location evidence="1 10">Cell outer membrane</location>
    </subcellularLocation>
</comment>
<proteinExistence type="inferred from homology"/>
<evidence type="ECO:0000256" key="7">
    <source>
        <dbReference type="ARBA" id="ARBA00022927"/>
    </source>
</evidence>
<accession>A0A2A5CGY4</accession>
<evidence type="ECO:0000259" key="14">
    <source>
        <dbReference type="Pfam" id="PF21305"/>
    </source>
</evidence>
<feature type="chain" id="PRO_5012359430" evidence="11">
    <location>
        <begin position="24"/>
        <end position="630"/>
    </location>
</feature>
<dbReference type="InterPro" id="IPR004846">
    <property type="entry name" value="T2SS/T3SS_dom"/>
</dbReference>
<dbReference type="EMBL" id="NVWI01000002">
    <property type="protein sequence ID" value="PCJ42761.1"/>
    <property type="molecule type" value="Genomic_DNA"/>
</dbReference>
<evidence type="ECO:0000256" key="1">
    <source>
        <dbReference type="ARBA" id="ARBA00004442"/>
    </source>
</evidence>
<comment type="caution">
    <text evidence="15">The sequence shown here is derived from an EMBL/GenBank/DDBJ whole genome shotgun (WGS) entry which is preliminary data.</text>
</comment>
<dbReference type="InterPro" id="IPR005644">
    <property type="entry name" value="NolW-like"/>
</dbReference>
<dbReference type="AlphaFoldDB" id="A0A2A5CGY4"/>
<feature type="domain" description="GspD-like N0" evidence="14">
    <location>
        <begin position="29"/>
        <end position="98"/>
    </location>
</feature>
<evidence type="ECO:0000256" key="6">
    <source>
        <dbReference type="ARBA" id="ARBA00022729"/>
    </source>
</evidence>
<dbReference type="PANTHER" id="PTHR30332:SF24">
    <property type="entry name" value="SECRETIN GSPD-RELATED"/>
    <property type="match status" value="1"/>
</dbReference>
<feature type="domain" description="Type II/III secretion system secretin-like" evidence="12">
    <location>
        <begin position="417"/>
        <end position="584"/>
    </location>
</feature>
<comment type="similarity">
    <text evidence="2">Belongs to the bacterial secretin family. GSP D subfamily.</text>
</comment>
<evidence type="ECO:0000256" key="10">
    <source>
        <dbReference type="RuleBase" id="RU004004"/>
    </source>
</evidence>
<dbReference type="Pfam" id="PF03958">
    <property type="entry name" value="Secretin_N"/>
    <property type="match status" value="3"/>
</dbReference>
<dbReference type="NCBIfam" id="TIGR02517">
    <property type="entry name" value="type_II_gspD"/>
    <property type="match status" value="1"/>
</dbReference>
<keyword evidence="6 11" id="KW-0732">Signal</keyword>
<dbReference type="GO" id="GO:0015628">
    <property type="term" value="P:protein secretion by the type II secretion system"/>
    <property type="evidence" value="ECO:0007669"/>
    <property type="project" value="InterPro"/>
</dbReference>
<dbReference type="Proteomes" id="UP000228987">
    <property type="component" value="Unassembled WGS sequence"/>
</dbReference>
<evidence type="ECO:0000313" key="16">
    <source>
        <dbReference type="Proteomes" id="UP000228987"/>
    </source>
</evidence>
<evidence type="ECO:0000313" key="15">
    <source>
        <dbReference type="EMBL" id="PCJ42761.1"/>
    </source>
</evidence>
<keyword evidence="8" id="KW-0472">Membrane</keyword>
<feature type="signal peptide" evidence="11">
    <location>
        <begin position="1"/>
        <end position="23"/>
    </location>
</feature>